<proteinExistence type="predicted"/>
<sequence length="86" mass="9460">PQLLWDTTGPPLLIPEAIVIHKRKRKQLHHISAGSIQNNQAGSRGAGAYLQQSLGKLTGYTLDNLPVHCRATQRDTGQTTMHAHED</sequence>
<name>A0A1A8JS72_NOTKU</name>
<feature type="non-terminal residue" evidence="1">
    <location>
        <position position="1"/>
    </location>
</feature>
<reference evidence="1" key="1">
    <citation type="submission" date="2016-05" db="EMBL/GenBank/DDBJ databases">
        <authorList>
            <person name="Lavstsen T."/>
            <person name="Jespersen J.S."/>
        </authorList>
    </citation>
    <scope>NUCLEOTIDE SEQUENCE</scope>
    <source>
        <tissue evidence="1">Brain</tissue>
    </source>
</reference>
<reference evidence="1" key="2">
    <citation type="submission" date="2016-06" db="EMBL/GenBank/DDBJ databases">
        <title>The genome of a short-lived fish provides insights into sex chromosome evolution and the genetic control of aging.</title>
        <authorList>
            <person name="Reichwald K."/>
            <person name="Felder M."/>
            <person name="Petzold A."/>
            <person name="Koch P."/>
            <person name="Groth M."/>
            <person name="Platzer M."/>
        </authorList>
    </citation>
    <scope>NUCLEOTIDE SEQUENCE</scope>
    <source>
        <tissue evidence="1">Brain</tissue>
    </source>
</reference>
<dbReference type="EMBL" id="HAEE01002727">
    <property type="protein sequence ID" value="SBR22747.1"/>
    <property type="molecule type" value="Transcribed_RNA"/>
</dbReference>
<dbReference type="AlphaFoldDB" id="A0A1A8JS72"/>
<organism evidence="1">
    <name type="scientific">Nothobranchius kuhntae</name>
    <name type="common">Beira killifish</name>
    <dbReference type="NCBI Taxonomy" id="321403"/>
    <lineage>
        <taxon>Eukaryota</taxon>
        <taxon>Metazoa</taxon>
        <taxon>Chordata</taxon>
        <taxon>Craniata</taxon>
        <taxon>Vertebrata</taxon>
        <taxon>Euteleostomi</taxon>
        <taxon>Actinopterygii</taxon>
        <taxon>Neopterygii</taxon>
        <taxon>Teleostei</taxon>
        <taxon>Neoteleostei</taxon>
        <taxon>Acanthomorphata</taxon>
        <taxon>Ovalentaria</taxon>
        <taxon>Atherinomorphae</taxon>
        <taxon>Cyprinodontiformes</taxon>
        <taxon>Nothobranchiidae</taxon>
        <taxon>Nothobranchius</taxon>
    </lineage>
</organism>
<accession>A0A1A8JS72</accession>
<evidence type="ECO:0000313" key="1">
    <source>
        <dbReference type="EMBL" id="SBR22747.1"/>
    </source>
</evidence>
<gene>
    <name evidence="1" type="primary">Nfu_g_1_009848</name>
</gene>
<protein>
    <submittedName>
        <fullName evidence="1">Uncharacterized protein</fullName>
    </submittedName>
</protein>
<feature type="non-terminal residue" evidence="1">
    <location>
        <position position="86"/>
    </location>
</feature>